<dbReference type="EMBL" id="JAPMLT010000001">
    <property type="protein sequence ID" value="MCX7568635.1"/>
    <property type="molecule type" value="Genomic_DNA"/>
</dbReference>
<accession>A0ABT3WVD8</accession>
<proteinExistence type="predicted"/>
<keyword evidence="2" id="KW-1185">Reference proteome</keyword>
<reference evidence="1 2" key="1">
    <citation type="submission" date="2022-11" db="EMBL/GenBank/DDBJ databases">
        <title>Study of microbial diversity in lake waters.</title>
        <authorList>
            <person name="Zhang J."/>
        </authorList>
    </citation>
    <scope>NUCLEOTIDE SEQUENCE [LARGE SCALE GENOMIC DNA]</scope>
    <source>
        <strain evidence="1 2">DT12</strain>
    </source>
</reference>
<dbReference type="InterPro" id="IPR026838">
    <property type="entry name" value="YheC/D"/>
</dbReference>
<dbReference type="Proteomes" id="UP001208017">
    <property type="component" value="Unassembled WGS sequence"/>
</dbReference>
<gene>
    <name evidence="1" type="ORF">OS242_01455</name>
</gene>
<evidence type="ECO:0000313" key="1">
    <source>
        <dbReference type="EMBL" id="MCX7568635.1"/>
    </source>
</evidence>
<dbReference type="Pfam" id="PF14398">
    <property type="entry name" value="ATPgrasp_YheCD"/>
    <property type="match status" value="1"/>
</dbReference>
<organism evidence="1 2">
    <name type="scientific">Tumebacillus lacus</name>
    <dbReference type="NCBI Taxonomy" id="2995335"/>
    <lineage>
        <taxon>Bacteria</taxon>
        <taxon>Bacillati</taxon>
        <taxon>Bacillota</taxon>
        <taxon>Bacilli</taxon>
        <taxon>Bacillales</taxon>
        <taxon>Alicyclobacillaceae</taxon>
        <taxon>Tumebacillus</taxon>
    </lineage>
</organism>
<evidence type="ECO:0000313" key="2">
    <source>
        <dbReference type="Proteomes" id="UP001208017"/>
    </source>
</evidence>
<protein>
    <submittedName>
        <fullName evidence="1">YheC/YheD family protein</fullName>
    </submittedName>
</protein>
<dbReference type="RefSeq" id="WP_267149876.1">
    <property type="nucleotide sequence ID" value="NZ_JAPMLT010000001.1"/>
</dbReference>
<sequence>MDQLNRPQSSLRKSHNSLTLSVPRARLREWGLQEGRPVIGILTTGVRQDGQRPVGGRTGLLGDFVRAARRWNALCYIFNASDIDRAGKTIRGVTLVGPPGRERWRFYRFPLPDVVYNRAPHRKAEGAPAVMAAKKYFEQNSIPLFNERFLSKREMYGWLLGDPRSKDLTPATQRLTTAEGLDKFTRTHDLVFLKPAGGSLGMGIYRVERTGDRYSVRYKRGKEHVTRLFYSATQLDLFVKKNNPRSTYIMQQGIRLMRYQGSLTDFRMHMHKNGQGRWEACGIGGKVAGKAAVTTHVHNGGRVIAGDDVLRAWYGENASQMREKMIEASVRICQVLEGHLKGPTAEFGLDVGLDEQGRVWVFEGNAKPGRAIFRHRDLKEAGRRSASRIVEYAAYLIGRPMTGGVSPAQPPLTGKEEEDEP</sequence>
<comment type="caution">
    <text evidence="1">The sequence shown here is derived from an EMBL/GenBank/DDBJ whole genome shotgun (WGS) entry which is preliminary data.</text>
</comment>
<dbReference type="SUPFAM" id="SSF56059">
    <property type="entry name" value="Glutathione synthetase ATP-binding domain-like"/>
    <property type="match status" value="1"/>
</dbReference>
<name>A0ABT3WVD8_9BACL</name>